<dbReference type="OrthoDB" id="10534572at2759"/>
<feature type="coiled-coil region" evidence="1">
    <location>
        <begin position="12"/>
        <end position="39"/>
    </location>
</feature>
<dbReference type="EMBL" id="FN653016">
    <property type="protein sequence ID" value="CBY07270.1"/>
    <property type="molecule type" value="Genomic_DNA"/>
</dbReference>
<evidence type="ECO:0000313" key="2">
    <source>
        <dbReference type="EMBL" id="CBY07270.1"/>
    </source>
</evidence>
<protein>
    <submittedName>
        <fullName evidence="2">Uncharacterized protein</fullName>
    </submittedName>
</protein>
<dbReference type="AlphaFoldDB" id="E4WU17"/>
<accession>E4WU17</accession>
<keyword evidence="1" id="KW-0175">Coiled coil</keyword>
<evidence type="ECO:0000313" key="3">
    <source>
        <dbReference type="Proteomes" id="UP000001307"/>
    </source>
</evidence>
<dbReference type="Proteomes" id="UP000001307">
    <property type="component" value="Unassembled WGS sequence"/>
</dbReference>
<name>E4WU17_OIKDI</name>
<feature type="coiled-coil region" evidence="1">
    <location>
        <begin position="73"/>
        <end position="100"/>
    </location>
</feature>
<organism evidence="2">
    <name type="scientific">Oikopleura dioica</name>
    <name type="common">Tunicate</name>
    <dbReference type="NCBI Taxonomy" id="34765"/>
    <lineage>
        <taxon>Eukaryota</taxon>
        <taxon>Metazoa</taxon>
        <taxon>Chordata</taxon>
        <taxon>Tunicata</taxon>
        <taxon>Appendicularia</taxon>
        <taxon>Copelata</taxon>
        <taxon>Oikopleuridae</taxon>
        <taxon>Oikopleura</taxon>
    </lineage>
</organism>
<keyword evidence="3" id="KW-1185">Reference proteome</keyword>
<gene>
    <name evidence="2" type="ORF">GSOID_T00006359001</name>
</gene>
<reference evidence="2" key="1">
    <citation type="journal article" date="2010" name="Science">
        <title>Plasticity of animal genome architecture unmasked by rapid evolution of a pelagic tunicate.</title>
        <authorList>
            <person name="Denoeud F."/>
            <person name="Henriet S."/>
            <person name="Mungpakdee S."/>
            <person name="Aury J.M."/>
            <person name="Da Silva C."/>
            <person name="Brinkmann H."/>
            <person name="Mikhaleva J."/>
            <person name="Olsen L.C."/>
            <person name="Jubin C."/>
            <person name="Canestro C."/>
            <person name="Bouquet J.M."/>
            <person name="Danks G."/>
            <person name="Poulain J."/>
            <person name="Campsteijn C."/>
            <person name="Adamski M."/>
            <person name="Cross I."/>
            <person name="Yadetie F."/>
            <person name="Muffato M."/>
            <person name="Louis A."/>
            <person name="Butcher S."/>
            <person name="Tsagkogeorga G."/>
            <person name="Konrad A."/>
            <person name="Singh S."/>
            <person name="Jensen M.F."/>
            <person name="Cong E.H."/>
            <person name="Eikeseth-Otteraa H."/>
            <person name="Noel B."/>
            <person name="Anthouard V."/>
            <person name="Porcel B.M."/>
            <person name="Kachouri-Lafond R."/>
            <person name="Nishino A."/>
            <person name="Ugolini M."/>
            <person name="Chourrout P."/>
            <person name="Nishida H."/>
            <person name="Aasland R."/>
            <person name="Huzurbazar S."/>
            <person name="Westhof E."/>
            <person name="Delsuc F."/>
            <person name="Lehrach H."/>
            <person name="Reinhardt R."/>
            <person name="Weissenbach J."/>
            <person name="Roy S.W."/>
            <person name="Artiguenave F."/>
            <person name="Postlethwait J.H."/>
            <person name="Manak J.R."/>
            <person name="Thompson E.M."/>
            <person name="Jaillon O."/>
            <person name="Du Pasquier L."/>
            <person name="Boudinot P."/>
            <person name="Liberles D.A."/>
            <person name="Volff J.N."/>
            <person name="Philippe H."/>
            <person name="Lenhard B."/>
            <person name="Roest Crollius H."/>
            <person name="Wincker P."/>
            <person name="Chourrout D."/>
        </authorList>
    </citation>
    <scope>NUCLEOTIDE SEQUENCE [LARGE SCALE GENOMIC DNA]</scope>
</reference>
<sequence length="332" mass="38567">MSNKSTDRFFAIINAQDDADELQRKIQAARKHLTELKSNQIVLARTRTVKRLLDNVRLNGSQNASGKIPREDLLVYAKELTNLKDSIEEKKRELSFSQEILSEKEKVLYNKKCQLEELKLQAEKDFDNSQKNVAEHANRNAMLSLKLQKMKKAISKMKIREIEIKEEIELKSVEIKKENSIQLTKSQNEKSVYLLEKSASEKKLSEAKSTLKTITAKPSDAFIKWKMSQEEQIKEFNKKKEAEDIFNDPLDDRVKELQEKLRNASKMQINQFSPSEMATINRLERDKNSLFRKIESLNTSSSFDLAIETTNSRVKKNKLSLQHDDEDDEEIN</sequence>
<dbReference type="InParanoid" id="E4WU17"/>
<evidence type="ECO:0000256" key="1">
    <source>
        <dbReference type="SAM" id="Coils"/>
    </source>
</evidence>
<proteinExistence type="predicted"/>
<feature type="coiled-coil region" evidence="1">
    <location>
        <begin position="247"/>
        <end position="300"/>
    </location>
</feature>